<evidence type="ECO:0000313" key="3">
    <source>
        <dbReference type="Proteomes" id="UP000026962"/>
    </source>
</evidence>
<reference evidence="2" key="1">
    <citation type="submission" date="2015-04" db="UniProtKB">
        <authorList>
            <consortium name="EnsemblPlants"/>
        </authorList>
    </citation>
    <scope>IDENTIFICATION</scope>
</reference>
<sequence length="103" mass="11298">MTKTFPVFPIPRLQDRTGGQPTTGGIAPLHQIKALNARTFGATVLFNFVPKESMGSHPSQLKLLQLVHVENSTEARQEATVLLNFSSPNFVTGKHSNNVHGYE</sequence>
<evidence type="ECO:0000313" key="2">
    <source>
        <dbReference type="EnsemblPlants" id="OPUNC05G20780.2"/>
    </source>
</evidence>
<dbReference type="HOGENOM" id="CLU_2268165_0_0_1"/>
<proteinExistence type="predicted"/>
<evidence type="ECO:0000256" key="1">
    <source>
        <dbReference type="SAM" id="MobiDB-lite"/>
    </source>
</evidence>
<reference evidence="2" key="2">
    <citation type="submission" date="2018-05" db="EMBL/GenBank/DDBJ databases">
        <title>OpunRS2 (Oryza punctata Reference Sequence Version 2).</title>
        <authorList>
            <person name="Zhang J."/>
            <person name="Kudrna D."/>
            <person name="Lee S."/>
            <person name="Talag J."/>
            <person name="Welchert J."/>
            <person name="Wing R.A."/>
        </authorList>
    </citation>
    <scope>NUCLEOTIDE SEQUENCE [LARGE SCALE GENOMIC DNA]</scope>
</reference>
<dbReference type="Gramene" id="OPUNC05G20780.2">
    <property type="protein sequence ID" value="OPUNC05G20780.2"/>
    <property type="gene ID" value="OPUNC05G20780"/>
</dbReference>
<dbReference type="Proteomes" id="UP000026962">
    <property type="component" value="Chromosome 5"/>
</dbReference>
<protein>
    <submittedName>
        <fullName evidence="2">Uncharacterized protein</fullName>
    </submittedName>
</protein>
<feature type="region of interest" description="Disordered" evidence="1">
    <location>
        <begin position="1"/>
        <end position="24"/>
    </location>
</feature>
<dbReference type="EnsemblPlants" id="OPUNC05G20780.2">
    <property type="protein sequence ID" value="OPUNC05G20780.2"/>
    <property type="gene ID" value="OPUNC05G20780"/>
</dbReference>
<accession>A0A0E0L4T8</accession>
<dbReference type="AlphaFoldDB" id="A0A0E0L4T8"/>
<keyword evidence="3" id="KW-1185">Reference proteome</keyword>
<name>A0A0E0L4T8_ORYPU</name>
<organism evidence="2">
    <name type="scientific">Oryza punctata</name>
    <name type="common">Red rice</name>
    <dbReference type="NCBI Taxonomy" id="4537"/>
    <lineage>
        <taxon>Eukaryota</taxon>
        <taxon>Viridiplantae</taxon>
        <taxon>Streptophyta</taxon>
        <taxon>Embryophyta</taxon>
        <taxon>Tracheophyta</taxon>
        <taxon>Spermatophyta</taxon>
        <taxon>Magnoliopsida</taxon>
        <taxon>Liliopsida</taxon>
        <taxon>Poales</taxon>
        <taxon>Poaceae</taxon>
        <taxon>BOP clade</taxon>
        <taxon>Oryzoideae</taxon>
        <taxon>Oryzeae</taxon>
        <taxon>Oryzinae</taxon>
        <taxon>Oryza</taxon>
    </lineage>
</organism>